<protein>
    <submittedName>
        <fullName evidence="1">Uncharacterized protein</fullName>
    </submittedName>
</protein>
<reference evidence="1" key="1">
    <citation type="journal article" date="2022" name="bioRxiv">
        <title>Sequencing and chromosome-scale assembly of the giantPleurodeles waltlgenome.</title>
        <authorList>
            <person name="Brown T."/>
            <person name="Elewa A."/>
            <person name="Iarovenko S."/>
            <person name="Subramanian E."/>
            <person name="Araus A.J."/>
            <person name="Petzold A."/>
            <person name="Susuki M."/>
            <person name="Suzuki K.-i.T."/>
            <person name="Hayashi T."/>
            <person name="Toyoda A."/>
            <person name="Oliveira C."/>
            <person name="Osipova E."/>
            <person name="Leigh N.D."/>
            <person name="Simon A."/>
            <person name="Yun M.H."/>
        </authorList>
    </citation>
    <scope>NUCLEOTIDE SEQUENCE</scope>
    <source>
        <strain evidence="1">20211129_DDA</strain>
        <tissue evidence="1">Liver</tissue>
    </source>
</reference>
<gene>
    <name evidence="1" type="ORF">NDU88_003634</name>
</gene>
<name>A0AAV7VHY9_PLEWA</name>
<sequence>MHRTSRRRRSTRSSRVIVQPDGTLSMDGRLREREEELAQQEVALNTLQHQIDKGDASEAESRVVRGRIGALWSRLDDYVSKDFRQRLYREGDRSGHMLAWLL</sequence>
<accession>A0AAV7VHY9</accession>
<keyword evidence="2" id="KW-1185">Reference proteome</keyword>
<evidence type="ECO:0000313" key="2">
    <source>
        <dbReference type="Proteomes" id="UP001066276"/>
    </source>
</evidence>
<proteinExistence type="predicted"/>
<dbReference type="AlphaFoldDB" id="A0AAV7VHY9"/>
<comment type="caution">
    <text evidence="1">The sequence shown here is derived from an EMBL/GenBank/DDBJ whole genome shotgun (WGS) entry which is preliminary data.</text>
</comment>
<organism evidence="1 2">
    <name type="scientific">Pleurodeles waltl</name>
    <name type="common">Iberian ribbed newt</name>
    <dbReference type="NCBI Taxonomy" id="8319"/>
    <lineage>
        <taxon>Eukaryota</taxon>
        <taxon>Metazoa</taxon>
        <taxon>Chordata</taxon>
        <taxon>Craniata</taxon>
        <taxon>Vertebrata</taxon>
        <taxon>Euteleostomi</taxon>
        <taxon>Amphibia</taxon>
        <taxon>Batrachia</taxon>
        <taxon>Caudata</taxon>
        <taxon>Salamandroidea</taxon>
        <taxon>Salamandridae</taxon>
        <taxon>Pleurodelinae</taxon>
        <taxon>Pleurodeles</taxon>
    </lineage>
</organism>
<dbReference type="Proteomes" id="UP001066276">
    <property type="component" value="Chromosome 2_1"/>
</dbReference>
<dbReference type="EMBL" id="JANPWB010000003">
    <property type="protein sequence ID" value="KAJ1199802.1"/>
    <property type="molecule type" value="Genomic_DNA"/>
</dbReference>
<evidence type="ECO:0000313" key="1">
    <source>
        <dbReference type="EMBL" id="KAJ1199802.1"/>
    </source>
</evidence>